<proteinExistence type="predicted"/>
<protein>
    <submittedName>
        <fullName evidence="2">Uncharacterized protein</fullName>
    </submittedName>
</protein>
<organism evidence="2">
    <name type="scientific">Eucalyptus grandis</name>
    <name type="common">Flooded gum</name>
    <dbReference type="NCBI Taxonomy" id="71139"/>
    <lineage>
        <taxon>Eukaryota</taxon>
        <taxon>Viridiplantae</taxon>
        <taxon>Streptophyta</taxon>
        <taxon>Embryophyta</taxon>
        <taxon>Tracheophyta</taxon>
        <taxon>Spermatophyta</taxon>
        <taxon>Magnoliopsida</taxon>
        <taxon>eudicotyledons</taxon>
        <taxon>Gunneridae</taxon>
        <taxon>Pentapetalae</taxon>
        <taxon>rosids</taxon>
        <taxon>malvids</taxon>
        <taxon>Myrtales</taxon>
        <taxon>Myrtaceae</taxon>
        <taxon>Myrtoideae</taxon>
        <taxon>Eucalypteae</taxon>
        <taxon>Eucalyptus</taxon>
    </lineage>
</organism>
<dbReference type="InParanoid" id="A0A059B2B9"/>
<dbReference type="Gramene" id="KCW60016">
    <property type="protein sequence ID" value="KCW60016"/>
    <property type="gene ID" value="EUGRSUZ_H02752"/>
</dbReference>
<dbReference type="EMBL" id="KK198760">
    <property type="protein sequence ID" value="KCW60016.1"/>
    <property type="molecule type" value="Genomic_DNA"/>
</dbReference>
<dbReference type="AlphaFoldDB" id="A0A059B2B9"/>
<gene>
    <name evidence="2" type="ORF">EUGRSUZ_H02752</name>
</gene>
<evidence type="ECO:0000313" key="2">
    <source>
        <dbReference type="EMBL" id="KCW60016.1"/>
    </source>
</evidence>
<accession>A0A059B2B9</accession>
<feature type="compositionally biased region" description="Gly residues" evidence="1">
    <location>
        <begin position="14"/>
        <end position="23"/>
    </location>
</feature>
<evidence type="ECO:0000256" key="1">
    <source>
        <dbReference type="SAM" id="MobiDB-lite"/>
    </source>
</evidence>
<feature type="compositionally biased region" description="Pro residues" evidence="1">
    <location>
        <begin position="37"/>
        <end position="48"/>
    </location>
</feature>
<feature type="compositionally biased region" description="Pro residues" evidence="1">
    <location>
        <begin position="1"/>
        <end position="12"/>
    </location>
</feature>
<sequence>MDGSPPIRPRPPSRGGGRGGGPGGGPPPPVQLHHNPYYPPARAWPPPTLLTRPPDHRRQPYQHAQHSVPSNAERLERIDRAVAKARRDLLATGESVSSWKVSQAVVLALQVESWDSLGFSMQQVPSLRSLMAVEGKINAFIHCFVETRKITSLYDMQIAICKNEGIERFEELELGPFLQYPLSEKRKSRKPVEIEDLLSFIAKEKSVSGTEKLGVRIWNLGCVFFVFILFN</sequence>
<reference evidence="2" key="1">
    <citation type="submission" date="2013-07" db="EMBL/GenBank/DDBJ databases">
        <title>The genome of Eucalyptus grandis.</title>
        <authorList>
            <person name="Schmutz J."/>
            <person name="Hayes R."/>
            <person name="Myburg A."/>
            <person name="Tuskan G."/>
            <person name="Grattapaglia D."/>
            <person name="Rokhsar D.S."/>
        </authorList>
    </citation>
    <scope>NUCLEOTIDE SEQUENCE</scope>
    <source>
        <tissue evidence="2">Leaf extractions</tissue>
    </source>
</reference>
<feature type="region of interest" description="Disordered" evidence="1">
    <location>
        <begin position="1"/>
        <end position="72"/>
    </location>
</feature>
<name>A0A059B2B9_EUCGR</name>